<feature type="compositionally biased region" description="Polar residues" evidence="1">
    <location>
        <begin position="1"/>
        <end position="13"/>
    </location>
</feature>
<organism evidence="2 3">
    <name type="scientific">Solanum verrucosum</name>
    <dbReference type="NCBI Taxonomy" id="315347"/>
    <lineage>
        <taxon>Eukaryota</taxon>
        <taxon>Viridiplantae</taxon>
        <taxon>Streptophyta</taxon>
        <taxon>Embryophyta</taxon>
        <taxon>Tracheophyta</taxon>
        <taxon>Spermatophyta</taxon>
        <taxon>Magnoliopsida</taxon>
        <taxon>eudicotyledons</taxon>
        <taxon>Gunneridae</taxon>
        <taxon>Pentapetalae</taxon>
        <taxon>asterids</taxon>
        <taxon>lamiids</taxon>
        <taxon>Solanales</taxon>
        <taxon>Solanaceae</taxon>
        <taxon>Solanoideae</taxon>
        <taxon>Solaneae</taxon>
        <taxon>Solanum</taxon>
    </lineage>
</organism>
<accession>A0AAF0T510</accession>
<sequence>RTIRRNANSQGQEDPNGPEVQPPQRDVTYVELRNAIHMVTQVVENHVGQLGVGHQDVVDTSRILWHKGYEAHLVQSMVGPTQLSFEMAQMVFLSVVKSVTFREISQRGGTVTAIIEPNLLQQLEWTDILREELLKGQPEEQTICMLWFSMRSSDHVEKGKKDLAKEVHQLTHLGVRLCNTPCPKKGNETNS</sequence>
<feature type="region of interest" description="Disordered" evidence="1">
    <location>
        <begin position="1"/>
        <end position="23"/>
    </location>
</feature>
<keyword evidence="3" id="KW-1185">Reference proteome</keyword>
<dbReference type="EMBL" id="CP133612">
    <property type="protein sequence ID" value="WMV07987.1"/>
    <property type="molecule type" value="Genomic_DNA"/>
</dbReference>
<proteinExistence type="predicted"/>
<reference evidence="2" key="1">
    <citation type="submission" date="2023-08" db="EMBL/GenBank/DDBJ databases">
        <title>A de novo genome assembly of Solanum verrucosum Schlechtendal, a Mexican diploid species geographically isolated from the other diploid A-genome species in potato relatives.</title>
        <authorList>
            <person name="Hosaka K."/>
        </authorList>
    </citation>
    <scope>NUCLEOTIDE SEQUENCE</scope>
    <source>
        <tissue evidence="2">Young leaves</tissue>
    </source>
</reference>
<name>A0AAF0T510_SOLVR</name>
<evidence type="ECO:0000256" key="1">
    <source>
        <dbReference type="SAM" id="MobiDB-lite"/>
    </source>
</evidence>
<feature type="non-terminal residue" evidence="2">
    <location>
        <position position="1"/>
    </location>
</feature>
<evidence type="ECO:0000313" key="3">
    <source>
        <dbReference type="Proteomes" id="UP001234989"/>
    </source>
</evidence>
<evidence type="ECO:0000313" key="2">
    <source>
        <dbReference type="EMBL" id="WMV07987.1"/>
    </source>
</evidence>
<dbReference type="AlphaFoldDB" id="A0AAF0T510"/>
<protein>
    <submittedName>
        <fullName evidence="2">Uncharacterized protein</fullName>
    </submittedName>
</protein>
<gene>
    <name evidence="2" type="ORF">MTR67_001372</name>
</gene>
<dbReference type="Proteomes" id="UP001234989">
    <property type="component" value="Chromosome 1"/>
</dbReference>